<dbReference type="Proteomes" id="UP001251870">
    <property type="component" value="Unassembled WGS sequence"/>
</dbReference>
<accession>A0ABU2DPA2</accession>
<reference evidence="3 4" key="1">
    <citation type="submission" date="2023-09" db="EMBL/GenBank/DDBJ databases">
        <title>Description of three actinobacteria isolated from air of manufacturing shop in a pharmaceutical factory.</title>
        <authorList>
            <person name="Zhang D.-F."/>
        </authorList>
    </citation>
    <scope>NUCLEOTIDE SEQUENCE [LARGE SCALE GENOMIC DNA]</scope>
    <source>
        <strain evidence="3 4">LY-0111</strain>
    </source>
</reference>
<name>A0ABU2DPA2_9MICC</name>
<evidence type="ECO:0000259" key="2">
    <source>
        <dbReference type="Pfam" id="PF04909"/>
    </source>
</evidence>
<sequence length="294" mass="32606">MSPPADDADVPRFLGDLGLPGLADVHTHFMPQQVLDKVWAYFDAAEQNYGLSWPITYRTDEQRRLQLLRELGVAAVVPLNYPHRQSMAAWLNAWTREFARAHDDVVLTGTFHPEPEAAEYVTEQIAAGARVFKAHVQVGGWSPEDPLLEPVWSALAEAGVPTVLHAGSAPLAGEHTGAEPVRRVLRRHPGLPLIIAHMGMPEYHEFADLAEQYEAVHLDTTMVFTDFTEALAPVPAGYLDRLPALAEKIVLGTDFPNIPYPYAEQLRALHRISPGADWLRAVLWDNGARLLGLR</sequence>
<gene>
    <name evidence="3" type="ORF">RIL96_01005</name>
</gene>
<protein>
    <submittedName>
        <fullName evidence="3">Amidohydrolase family protein</fullName>
    </submittedName>
</protein>
<evidence type="ECO:0000256" key="1">
    <source>
        <dbReference type="ARBA" id="ARBA00023239"/>
    </source>
</evidence>
<organism evidence="3 4">
    <name type="scientific">Nesterenkonia aerolata</name>
    <dbReference type="NCBI Taxonomy" id="3074079"/>
    <lineage>
        <taxon>Bacteria</taxon>
        <taxon>Bacillati</taxon>
        <taxon>Actinomycetota</taxon>
        <taxon>Actinomycetes</taxon>
        <taxon>Micrococcales</taxon>
        <taxon>Micrococcaceae</taxon>
        <taxon>Nesterenkonia</taxon>
    </lineage>
</organism>
<feature type="domain" description="Amidohydrolase-related" evidence="2">
    <location>
        <begin position="24"/>
        <end position="293"/>
    </location>
</feature>
<dbReference type="InterPro" id="IPR006680">
    <property type="entry name" value="Amidohydro-rel"/>
</dbReference>
<keyword evidence="4" id="KW-1185">Reference proteome</keyword>
<dbReference type="CDD" id="cd01292">
    <property type="entry name" value="metallo-dependent_hydrolases"/>
    <property type="match status" value="1"/>
</dbReference>
<dbReference type="EMBL" id="JAVKGR010000001">
    <property type="protein sequence ID" value="MDR8018145.1"/>
    <property type="molecule type" value="Genomic_DNA"/>
</dbReference>
<dbReference type="Pfam" id="PF04909">
    <property type="entry name" value="Amidohydro_2"/>
    <property type="match status" value="1"/>
</dbReference>
<dbReference type="SUPFAM" id="SSF51556">
    <property type="entry name" value="Metallo-dependent hydrolases"/>
    <property type="match status" value="1"/>
</dbReference>
<dbReference type="InterPro" id="IPR032466">
    <property type="entry name" value="Metal_Hydrolase"/>
</dbReference>
<dbReference type="PANTHER" id="PTHR21240">
    <property type="entry name" value="2-AMINO-3-CARBOXYLMUCONATE-6-SEMIALDEHYDE DECARBOXYLASE"/>
    <property type="match status" value="1"/>
</dbReference>
<proteinExistence type="predicted"/>
<dbReference type="PANTHER" id="PTHR21240:SF28">
    <property type="entry name" value="ISO-OROTATE DECARBOXYLASE (EUROFUNG)"/>
    <property type="match status" value="1"/>
</dbReference>
<evidence type="ECO:0000313" key="3">
    <source>
        <dbReference type="EMBL" id="MDR8018145.1"/>
    </source>
</evidence>
<dbReference type="RefSeq" id="WP_310547132.1">
    <property type="nucleotide sequence ID" value="NZ_JAVKGR010000001.1"/>
</dbReference>
<comment type="caution">
    <text evidence="3">The sequence shown here is derived from an EMBL/GenBank/DDBJ whole genome shotgun (WGS) entry which is preliminary data.</text>
</comment>
<evidence type="ECO:0000313" key="4">
    <source>
        <dbReference type="Proteomes" id="UP001251870"/>
    </source>
</evidence>
<dbReference type="Gene3D" id="3.20.20.140">
    <property type="entry name" value="Metal-dependent hydrolases"/>
    <property type="match status" value="1"/>
</dbReference>
<keyword evidence="1" id="KW-0456">Lyase</keyword>
<dbReference type="InterPro" id="IPR032465">
    <property type="entry name" value="ACMSD"/>
</dbReference>